<organism evidence="3 4">
    <name type="scientific">Cellulomonas oligotrophica</name>
    <dbReference type="NCBI Taxonomy" id="931536"/>
    <lineage>
        <taxon>Bacteria</taxon>
        <taxon>Bacillati</taxon>
        <taxon>Actinomycetota</taxon>
        <taxon>Actinomycetes</taxon>
        <taxon>Micrococcales</taxon>
        <taxon>Cellulomonadaceae</taxon>
        <taxon>Cellulomonas</taxon>
    </lineage>
</organism>
<dbReference type="GO" id="GO:1990189">
    <property type="term" value="F:protein N-terminal-serine acetyltransferase activity"/>
    <property type="evidence" value="ECO:0007669"/>
    <property type="project" value="TreeGrafter"/>
</dbReference>
<proteinExistence type="predicted"/>
<evidence type="ECO:0000313" key="2">
    <source>
        <dbReference type="EMBL" id="GIG34087.1"/>
    </source>
</evidence>
<evidence type="ECO:0000313" key="5">
    <source>
        <dbReference type="Proteomes" id="UP000618382"/>
    </source>
</evidence>
<evidence type="ECO:0000313" key="3">
    <source>
        <dbReference type="EMBL" id="NYD87435.1"/>
    </source>
</evidence>
<dbReference type="SUPFAM" id="SSF55729">
    <property type="entry name" value="Acyl-CoA N-acyltransferases (Nat)"/>
    <property type="match status" value="1"/>
</dbReference>
<dbReference type="AlphaFoldDB" id="A0A7Y9FHM6"/>
<accession>A0A7Y9FHM6</accession>
<evidence type="ECO:0000313" key="4">
    <source>
        <dbReference type="Proteomes" id="UP000577956"/>
    </source>
</evidence>
<dbReference type="Pfam" id="PF13302">
    <property type="entry name" value="Acetyltransf_3"/>
    <property type="match status" value="1"/>
</dbReference>
<dbReference type="Proteomes" id="UP000577956">
    <property type="component" value="Unassembled WGS sequence"/>
</dbReference>
<keyword evidence="5" id="KW-1185">Reference proteome</keyword>
<dbReference type="RefSeq" id="WP_140459777.1">
    <property type="nucleotide sequence ID" value="NZ_BAABFI010000007.1"/>
</dbReference>
<dbReference type="InterPro" id="IPR051908">
    <property type="entry name" value="Ribosomal_N-acetyltransferase"/>
</dbReference>
<dbReference type="Proteomes" id="UP000618382">
    <property type="component" value="Unassembled WGS sequence"/>
</dbReference>
<dbReference type="PANTHER" id="PTHR43441:SF11">
    <property type="entry name" value="RIBOSOMAL-PROTEIN-SERINE ACETYLTRANSFERASE"/>
    <property type="match status" value="1"/>
</dbReference>
<dbReference type="EMBL" id="JACCBK010000001">
    <property type="protein sequence ID" value="NYD87435.1"/>
    <property type="molecule type" value="Genomic_DNA"/>
</dbReference>
<dbReference type="Gene3D" id="3.40.630.30">
    <property type="match status" value="1"/>
</dbReference>
<name>A0A7Y9FHM6_9CELL</name>
<dbReference type="EMBL" id="BONN01000012">
    <property type="protein sequence ID" value="GIG34087.1"/>
    <property type="molecule type" value="Genomic_DNA"/>
</dbReference>
<feature type="domain" description="N-acetyltransferase" evidence="1">
    <location>
        <begin position="8"/>
        <end position="172"/>
    </location>
</feature>
<gene>
    <name evidence="3" type="ORF">BKA21_002984</name>
    <name evidence="2" type="ORF">Col01nite_32460</name>
</gene>
<dbReference type="InterPro" id="IPR000182">
    <property type="entry name" value="GNAT_dom"/>
</dbReference>
<dbReference type="GO" id="GO:0005737">
    <property type="term" value="C:cytoplasm"/>
    <property type="evidence" value="ECO:0007669"/>
    <property type="project" value="TreeGrafter"/>
</dbReference>
<comment type="caution">
    <text evidence="3">The sequence shown here is derived from an EMBL/GenBank/DDBJ whole genome shotgun (WGS) entry which is preliminary data.</text>
</comment>
<protein>
    <submittedName>
        <fullName evidence="2 3">N-acetyltransferase</fullName>
    </submittedName>
</protein>
<dbReference type="GO" id="GO:0008999">
    <property type="term" value="F:protein-N-terminal-alanine acetyltransferase activity"/>
    <property type="evidence" value="ECO:0007669"/>
    <property type="project" value="TreeGrafter"/>
</dbReference>
<dbReference type="PROSITE" id="PS51186">
    <property type="entry name" value="GNAT"/>
    <property type="match status" value="1"/>
</dbReference>
<evidence type="ECO:0000259" key="1">
    <source>
        <dbReference type="PROSITE" id="PS51186"/>
    </source>
</evidence>
<sequence>MQLTTPRLELGPFSPDDGAALHGYLGRSDVVRFEPYGPLSRAECDAEALRRVTDPRFVAVRLTGGTLVGHLYAARVEPQAWRTWTVGYVFAPGHGGRGYATEAVDALLDALVHDGARRLTARCDPRNDRSWRLLERVGMRREGHEREAASFADDEHGDPVWHDAYLYAQLAHERPDAARTGR</sequence>
<dbReference type="InterPro" id="IPR016181">
    <property type="entry name" value="Acyl_CoA_acyltransferase"/>
</dbReference>
<dbReference type="PANTHER" id="PTHR43441">
    <property type="entry name" value="RIBOSOMAL-PROTEIN-SERINE ACETYLTRANSFERASE"/>
    <property type="match status" value="1"/>
</dbReference>
<reference evidence="3 4" key="1">
    <citation type="submission" date="2020-07" db="EMBL/GenBank/DDBJ databases">
        <title>Sequencing the genomes of 1000 actinobacteria strains.</title>
        <authorList>
            <person name="Klenk H.-P."/>
        </authorList>
    </citation>
    <scope>NUCLEOTIDE SEQUENCE [LARGE SCALE GENOMIC DNA]</scope>
    <source>
        <strain evidence="3 4">DSM 24482</strain>
    </source>
</reference>
<keyword evidence="3" id="KW-0808">Transferase</keyword>
<reference evidence="2 5" key="2">
    <citation type="submission" date="2021-01" db="EMBL/GenBank/DDBJ databases">
        <title>Whole genome shotgun sequence of Cellulomonas oligotrophica NBRC 109435.</title>
        <authorList>
            <person name="Komaki H."/>
            <person name="Tamura T."/>
        </authorList>
    </citation>
    <scope>NUCLEOTIDE SEQUENCE [LARGE SCALE GENOMIC DNA]</scope>
    <source>
        <strain evidence="2 5">NBRC 109435</strain>
    </source>
</reference>